<evidence type="ECO:0000313" key="3">
    <source>
        <dbReference type="Proteomes" id="UP001596152"/>
    </source>
</evidence>
<dbReference type="Pfam" id="PF13577">
    <property type="entry name" value="SnoaL_4"/>
    <property type="match status" value="1"/>
</dbReference>
<feature type="domain" description="SnoaL-like" evidence="1">
    <location>
        <begin position="9"/>
        <end position="134"/>
    </location>
</feature>
<reference evidence="3" key="1">
    <citation type="journal article" date="2019" name="Int. J. Syst. Evol. Microbiol.">
        <title>The Global Catalogue of Microorganisms (GCM) 10K type strain sequencing project: providing services to taxonomists for standard genome sequencing and annotation.</title>
        <authorList>
            <consortium name="The Broad Institute Genomics Platform"/>
            <consortium name="The Broad Institute Genome Sequencing Center for Infectious Disease"/>
            <person name="Wu L."/>
            <person name="Ma J."/>
        </authorList>
    </citation>
    <scope>NUCLEOTIDE SEQUENCE [LARGE SCALE GENOMIC DNA]</scope>
    <source>
        <strain evidence="3">JCM 12125</strain>
    </source>
</reference>
<proteinExistence type="predicted"/>
<evidence type="ECO:0000259" key="1">
    <source>
        <dbReference type="Pfam" id="PF13577"/>
    </source>
</evidence>
<sequence length="177" mass="20061">MADRDPEVQALLDKKAIEEVLLKFLRGCDRGDPDLVERAYWPDGWEDHGGTFDGPARDWVAAVKERLKTAGLMNHLASNMVIDLTSATTAIAECYILTATRLNGETGPFDVRTLARCVDQMEKRGAEWRIKRRTMCWEWNEERELSETWARGGITTDPSILRRGAKKPHDILYTAVA</sequence>
<organism evidence="2 3">
    <name type="scientific">Brevundimonas staleyi</name>
    <dbReference type="NCBI Taxonomy" id="74326"/>
    <lineage>
        <taxon>Bacteria</taxon>
        <taxon>Pseudomonadati</taxon>
        <taxon>Pseudomonadota</taxon>
        <taxon>Alphaproteobacteria</taxon>
        <taxon>Caulobacterales</taxon>
        <taxon>Caulobacteraceae</taxon>
        <taxon>Brevundimonas</taxon>
    </lineage>
</organism>
<comment type="caution">
    <text evidence="2">The sequence shown here is derived from an EMBL/GenBank/DDBJ whole genome shotgun (WGS) entry which is preliminary data.</text>
</comment>
<evidence type="ECO:0000313" key="2">
    <source>
        <dbReference type="EMBL" id="MFC5342618.1"/>
    </source>
</evidence>
<dbReference type="Gene3D" id="3.10.450.50">
    <property type="match status" value="1"/>
</dbReference>
<keyword evidence="3" id="KW-1185">Reference proteome</keyword>
<dbReference type="SUPFAM" id="SSF54427">
    <property type="entry name" value="NTF2-like"/>
    <property type="match status" value="1"/>
</dbReference>
<dbReference type="InterPro" id="IPR032710">
    <property type="entry name" value="NTF2-like_dom_sf"/>
</dbReference>
<dbReference type="RefSeq" id="WP_374038541.1">
    <property type="nucleotide sequence ID" value="NZ_CP169082.1"/>
</dbReference>
<gene>
    <name evidence="2" type="ORF">ACFPIE_01755</name>
</gene>
<dbReference type="Proteomes" id="UP001596152">
    <property type="component" value="Unassembled WGS sequence"/>
</dbReference>
<dbReference type="EMBL" id="JBHSLF010000002">
    <property type="protein sequence ID" value="MFC5342618.1"/>
    <property type="molecule type" value="Genomic_DNA"/>
</dbReference>
<dbReference type="InterPro" id="IPR037401">
    <property type="entry name" value="SnoaL-like"/>
</dbReference>
<name>A0ABW0FN85_9CAUL</name>
<accession>A0ABW0FN85</accession>
<protein>
    <submittedName>
        <fullName evidence="2">Nuclear transport factor 2 family protein</fullName>
    </submittedName>
</protein>